<keyword evidence="2" id="KW-0540">Nuclease</keyword>
<feature type="domain" description="Putative restriction endonuclease" evidence="1">
    <location>
        <begin position="12"/>
        <end position="164"/>
    </location>
</feature>
<keyword evidence="3" id="KW-1185">Reference proteome</keyword>
<dbReference type="InterPro" id="IPR011335">
    <property type="entry name" value="Restrct_endonuc-II-like"/>
</dbReference>
<dbReference type="PANTHER" id="PTHR34107">
    <property type="entry name" value="SLL0198 PROTEIN-RELATED"/>
    <property type="match status" value="1"/>
</dbReference>
<organism evidence="2 3">
    <name type="scientific">Tumidithrix elongata BACA0141</name>
    <dbReference type="NCBI Taxonomy" id="2716417"/>
    <lineage>
        <taxon>Bacteria</taxon>
        <taxon>Bacillati</taxon>
        <taxon>Cyanobacteriota</taxon>
        <taxon>Cyanophyceae</taxon>
        <taxon>Pseudanabaenales</taxon>
        <taxon>Pseudanabaenaceae</taxon>
        <taxon>Tumidithrix</taxon>
        <taxon>Tumidithrix elongata</taxon>
    </lineage>
</organism>
<name>A0AAW9PTX3_9CYAN</name>
<dbReference type="Pfam" id="PF05685">
    <property type="entry name" value="Uma2"/>
    <property type="match status" value="1"/>
</dbReference>
<dbReference type="InterPro" id="IPR012296">
    <property type="entry name" value="Nuclease_put_TT1808"/>
</dbReference>
<evidence type="ECO:0000259" key="1">
    <source>
        <dbReference type="Pfam" id="PF05685"/>
    </source>
</evidence>
<sequence length="179" mass="20187">MVLATLRSVTLDEFTKLPNLEESPAWELLNGQVLQKPMPTLHHSRLQKRLVSAIDNTNSAYEAFPELRCILSQNSVVPDIAIVHQSRIPAGNEPIQGAPDWLIEILSPDQSTTKLITKIQDCLTEGTQLGWLIDSQEKVVMIFLPEQPLRLLRDDTPLTVLNEISLQLTPDRIFGWLEC</sequence>
<dbReference type="EMBL" id="JAZBJZ010000069">
    <property type="protein sequence ID" value="MEE3718237.1"/>
    <property type="molecule type" value="Genomic_DNA"/>
</dbReference>
<keyword evidence="2" id="KW-0255">Endonuclease</keyword>
<dbReference type="RefSeq" id="WP_330484670.1">
    <property type="nucleotide sequence ID" value="NZ_JAZBJZ010000069.1"/>
</dbReference>
<dbReference type="InterPro" id="IPR008538">
    <property type="entry name" value="Uma2"/>
</dbReference>
<gene>
    <name evidence="2" type="ORF">V2H45_15975</name>
</gene>
<proteinExistence type="predicted"/>
<protein>
    <submittedName>
        <fullName evidence="2">Uma2 family endonuclease</fullName>
    </submittedName>
</protein>
<reference evidence="2" key="1">
    <citation type="submission" date="2024-01" db="EMBL/GenBank/DDBJ databases">
        <title>Bank of Algae and Cyanobacteria of the Azores (BACA) strain genomes.</title>
        <authorList>
            <person name="Luz R."/>
            <person name="Cordeiro R."/>
            <person name="Fonseca A."/>
            <person name="Goncalves V."/>
        </authorList>
    </citation>
    <scope>NUCLEOTIDE SEQUENCE</scope>
    <source>
        <strain evidence="2">BACA0141</strain>
    </source>
</reference>
<evidence type="ECO:0000313" key="2">
    <source>
        <dbReference type="EMBL" id="MEE3718237.1"/>
    </source>
</evidence>
<dbReference type="PANTHER" id="PTHR34107:SF5">
    <property type="entry name" value="SLL1355 PROTEIN"/>
    <property type="match status" value="1"/>
</dbReference>
<comment type="caution">
    <text evidence="2">The sequence shown here is derived from an EMBL/GenBank/DDBJ whole genome shotgun (WGS) entry which is preliminary data.</text>
</comment>
<dbReference type="SUPFAM" id="SSF52980">
    <property type="entry name" value="Restriction endonuclease-like"/>
    <property type="match status" value="1"/>
</dbReference>
<accession>A0AAW9PTX3</accession>
<dbReference type="GO" id="GO:0004519">
    <property type="term" value="F:endonuclease activity"/>
    <property type="evidence" value="ECO:0007669"/>
    <property type="project" value="UniProtKB-KW"/>
</dbReference>
<evidence type="ECO:0000313" key="3">
    <source>
        <dbReference type="Proteomes" id="UP001333818"/>
    </source>
</evidence>
<dbReference type="CDD" id="cd06260">
    <property type="entry name" value="DUF820-like"/>
    <property type="match status" value="1"/>
</dbReference>
<keyword evidence="2" id="KW-0378">Hydrolase</keyword>
<dbReference type="AlphaFoldDB" id="A0AAW9PTX3"/>
<dbReference type="Proteomes" id="UP001333818">
    <property type="component" value="Unassembled WGS sequence"/>
</dbReference>
<dbReference type="Gene3D" id="3.90.1570.10">
    <property type="entry name" value="tt1808, chain A"/>
    <property type="match status" value="1"/>
</dbReference>